<gene>
    <name evidence="1" type="ORF">ACFPT7_13850</name>
</gene>
<dbReference type="RefSeq" id="WP_263341319.1">
    <property type="nucleotide sequence ID" value="NZ_JAGSYH010000007.1"/>
</dbReference>
<name>A0ABW1EK72_9BACT</name>
<protein>
    <submittedName>
        <fullName evidence="1">ATP-grasp fold amidoligase family protein</fullName>
    </submittedName>
</protein>
<proteinExistence type="predicted"/>
<dbReference type="Proteomes" id="UP001596091">
    <property type="component" value="Unassembled WGS sequence"/>
</dbReference>
<dbReference type="Pfam" id="PF14305">
    <property type="entry name" value="ATPgrasp_TupA"/>
    <property type="match status" value="1"/>
</dbReference>
<dbReference type="SUPFAM" id="SSF56059">
    <property type="entry name" value="Glutathione synthetase ATP-binding domain-like"/>
    <property type="match status" value="1"/>
</dbReference>
<dbReference type="EMBL" id="JBHSPH010000004">
    <property type="protein sequence ID" value="MFC5863383.1"/>
    <property type="molecule type" value="Genomic_DNA"/>
</dbReference>
<sequence length="294" mass="34119">MFGGRWVYLGRFLWHQRRLPRLREPVRITDKLAARILSGESAGWQREFSDKLRCREIVAEICPELRQKRVMAIIESASDFTLEALPQTFVLKPNHASGMNAFVHDKRWADERLLRDLVNWWLELDYYEISYEPCYRGIVPKVFAEEMVLNARGYPPSEIQLFCVHGRVAFIECLMVREEIDGPLCDREWNRLPVWYPLEECEPDAPRPDALDEAIAIAEKIAAGTDFLRVDLIHLEDGTLVFNETACTPWGGLFRLKPRLGDELLGKMWEPYSVVPAPMDARVRIESQAVFVTR</sequence>
<accession>A0ABW1EK72</accession>
<dbReference type="InterPro" id="IPR029465">
    <property type="entry name" value="ATPgrasp_TupA"/>
</dbReference>
<evidence type="ECO:0000313" key="1">
    <source>
        <dbReference type="EMBL" id="MFC5863383.1"/>
    </source>
</evidence>
<comment type="caution">
    <text evidence="1">The sequence shown here is derived from an EMBL/GenBank/DDBJ whole genome shotgun (WGS) entry which is preliminary data.</text>
</comment>
<keyword evidence="2" id="KW-1185">Reference proteome</keyword>
<evidence type="ECO:0000313" key="2">
    <source>
        <dbReference type="Proteomes" id="UP001596091"/>
    </source>
</evidence>
<reference evidence="2" key="1">
    <citation type="journal article" date="2019" name="Int. J. Syst. Evol. Microbiol.">
        <title>The Global Catalogue of Microorganisms (GCM) 10K type strain sequencing project: providing services to taxonomists for standard genome sequencing and annotation.</title>
        <authorList>
            <consortium name="The Broad Institute Genomics Platform"/>
            <consortium name="The Broad Institute Genome Sequencing Center for Infectious Disease"/>
            <person name="Wu L."/>
            <person name="Ma J."/>
        </authorList>
    </citation>
    <scope>NUCLEOTIDE SEQUENCE [LARGE SCALE GENOMIC DNA]</scope>
    <source>
        <strain evidence="2">JCM 4087</strain>
    </source>
</reference>
<organism evidence="1 2">
    <name type="scientific">Acidicapsa dinghuensis</name>
    <dbReference type="NCBI Taxonomy" id="2218256"/>
    <lineage>
        <taxon>Bacteria</taxon>
        <taxon>Pseudomonadati</taxon>
        <taxon>Acidobacteriota</taxon>
        <taxon>Terriglobia</taxon>
        <taxon>Terriglobales</taxon>
        <taxon>Acidobacteriaceae</taxon>
        <taxon>Acidicapsa</taxon>
    </lineage>
</organism>